<keyword evidence="1" id="KW-0560">Oxidoreductase</keyword>
<dbReference type="AlphaFoldDB" id="A0A8H6FHF2"/>
<dbReference type="Pfam" id="PF00248">
    <property type="entry name" value="Aldo_ket_red"/>
    <property type="match status" value="1"/>
</dbReference>
<dbReference type="Gene3D" id="3.20.20.100">
    <property type="entry name" value="NADP-dependent oxidoreductase domain"/>
    <property type="match status" value="1"/>
</dbReference>
<evidence type="ECO:0000259" key="2">
    <source>
        <dbReference type="Pfam" id="PF00248"/>
    </source>
</evidence>
<dbReference type="RefSeq" id="XP_037156329.1">
    <property type="nucleotide sequence ID" value="XM_037298993.1"/>
</dbReference>
<feature type="domain" description="NADP-dependent oxidoreductase" evidence="2">
    <location>
        <begin position="6"/>
        <end position="319"/>
    </location>
</feature>
<dbReference type="InterPro" id="IPR036812">
    <property type="entry name" value="NAD(P)_OxRdtase_dom_sf"/>
</dbReference>
<dbReference type="InterPro" id="IPR050523">
    <property type="entry name" value="AKR_Detox_Biosynth"/>
</dbReference>
<proteinExistence type="predicted"/>
<sequence length="332" mass="36707">MSHVKVLFGTASFGSLPTEASQEFLDLLKKYNVKDLDTANRYVRVHLQISRTGADYMSPQEGSERALKELGATSSFTIHTKSPGFAKGSGTKASILAAAKQSFEDLGVNSVETYFVHSPDPYTPIEQTVDGMQLVYASGKYKHFGLSNFKPEDVRKVYDYAKSKGYVLPTVFQGNYNPVARHYDTTLFPLLRELNIAFYAYSPLAGGFLVKDAQTLNTGGGQGRWDPTSFLGKLYNEKYTKPSLLEALSEWDAIANEARVSKAALAYRWVMYNSKLSAEHGDGIIIGATRGSQLAETLRAIEDGPLDESIAKRIDKVWELVKDEAPVDNFNP</sequence>
<evidence type="ECO:0000256" key="1">
    <source>
        <dbReference type="ARBA" id="ARBA00023002"/>
    </source>
</evidence>
<gene>
    <name evidence="3" type="ORF">HO133_008125</name>
</gene>
<evidence type="ECO:0000313" key="4">
    <source>
        <dbReference type="Proteomes" id="UP000593566"/>
    </source>
</evidence>
<accession>A0A8H6FHF2</accession>
<name>A0A8H6FHF2_9LECA</name>
<evidence type="ECO:0000313" key="3">
    <source>
        <dbReference type="EMBL" id="KAF6228395.1"/>
    </source>
</evidence>
<dbReference type="SUPFAM" id="SSF51430">
    <property type="entry name" value="NAD(P)-linked oxidoreductase"/>
    <property type="match status" value="1"/>
</dbReference>
<reference evidence="3 4" key="1">
    <citation type="journal article" date="2020" name="Genomics">
        <title>Complete, high-quality genomes from long-read metagenomic sequencing of two wolf lichen thalli reveals enigmatic genome architecture.</title>
        <authorList>
            <person name="McKenzie S.K."/>
            <person name="Walston R.F."/>
            <person name="Allen J.L."/>
        </authorList>
    </citation>
    <scope>NUCLEOTIDE SEQUENCE [LARGE SCALE GENOMIC DNA]</scope>
    <source>
        <strain evidence="3">WasteWater1</strain>
    </source>
</reference>
<dbReference type="InterPro" id="IPR023210">
    <property type="entry name" value="NADP_OxRdtase_dom"/>
</dbReference>
<protein>
    <recommendedName>
        <fullName evidence="2">NADP-dependent oxidoreductase domain-containing protein</fullName>
    </recommendedName>
</protein>
<dbReference type="EMBL" id="JACCJB010000004">
    <property type="protein sequence ID" value="KAF6228395.1"/>
    <property type="molecule type" value="Genomic_DNA"/>
</dbReference>
<dbReference type="Proteomes" id="UP000593566">
    <property type="component" value="Unassembled WGS sequence"/>
</dbReference>
<dbReference type="PANTHER" id="PTHR43364">
    <property type="entry name" value="NADH-SPECIFIC METHYLGLYOXAL REDUCTASE-RELATED"/>
    <property type="match status" value="1"/>
</dbReference>
<dbReference type="CDD" id="cd19075">
    <property type="entry name" value="AKR_AKR7A1-5"/>
    <property type="match status" value="1"/>
</dbReference>
<comment type="caution">
    <text evidence="3">The sequence shown here is derived from an EMBL/GenBank/DDBJ whole genome shotgun (WGS) entry which is preliminary data.</text>
</comment>
<dbReference type="PANTHER" id="PTHR43364:SF4">
    <property type="entry name" value="NAD(P)-LINKED OXIDOREDUCTASE SUPERFAMILY PROTEIN"/>
    <property type="match status" value="1"/>
</dbReference>
<organism evidence="3 4">
    <name type="scientific">Letharia lupina</name>
    <dbReference type="NCBI Taxonomy" id="560253"/>
    <lineage>
        <taxon>Eukaryota</taxon>
        <taxon>Fungi</taxon>
        <taxon>Dikarya</taxon>
        <taxon>Ascomycota</taxon>
        <taxon>Pezizomycotina</taxon>
        <taxon>Lecanoromycetes</taxon>
        <taxon>OSLEUM clade</taxon>
        <taxon>Lecanoromycetidae</taxon>
        <taxon>Lecanorales</taxon>
        <taxon>Lecanorineae</taxon>
        <taxon>Parmeliaceae</taxon>
        <taxon>Letharia</taxon>
    </lineage>
</organism>
<dbReference type="GeneID" id="59336522"/>
<keyword evidence="4" id="KW-1185">Reference proteome</keyword>
<dbReference type="GO" id="GO:0016491">
    <property type="term" value="F:oxidoreductase activity"/>
    <property type="evidence" value="ECO:0007669"/>
    <property type="project" value="UniProtKB-KW"/>
</dbReference>